<feature type="non-terminal residue" evidence="2">
    <location>
        <position position="1"/>
    </location>
</feature>
<feature type="region of interest" description="Disordered" evidence="1">
    <location>
        <begin position="1"/>
        <end position="26"/>
    </location>
</feature>
<evidence type="ECO:0000256" key="1">
    <source>
        <dbReference type="SAM" id="MobiDB-lite"/>
    </source>
</evidence>
<evidence type="ECO:0000313" key="3">
    <source>
        <dbReference type="Proteomes" id="UP001151518"/>
    </source>
</evidence>
<comment type="caution">
    <text evidence="2">The sequence shown here is derived from an EMBL/GenBank/DDBJ whole genome shotgun (WGS) entry which is preliminary data.</text>
</comment>
<evidence type="ECO:0000313" key="2">
    <source>
        <dbReference type="EMBL" id="KAJ2668102.1"/>
    </source>
</evidence>
<feature type="region of interest" description="Disordered" evidence="1">
    <location>
        <begin position="99"/>
        <end position="131"/>
    </location>
</feature>
<gene>
    <name evidence="2" type="ORF">GGI25_006488</name>
</gene>
<dbReference type="EMBL" id="JANBTW010000228">
    <property type="protein sequence ID" value="KAJ2668102.1"/>
    <property type="molecule type" value="Genomic_DNA"/>
</dbReference>
<name>A0A9W8KTN6_9FUNG</name>
<organism evidence="2 3">
    <name type="scientific">Coemansia spiralis</name>
    <dbReference type="NCBI Taxonomy" id="417178"/>
    <lineage>
        <taxon>Eukaryota</taxon>
        <taxon>Fungi</taxon>
        <taxon>Fungi incertae sedis</taxon>
        <taxon>Zoopagomycota</taxon>
        <taxon>Kickxellomycotina</taxon>
        <taxon>Kickxellomycetes</taxon>
        <taxon>Kickxellales</taxon>
        <taxon>Kickxellaceae</taxon>
        <taxon>Coemansia</taxon>
    </lineage>
</organism>
<sequence>MQCIWRSGQRPASSSRARLWPGQDPTPAADAVADCVLITRTRRSGDSQAIQPVEHTILPSPQPRGLSSSESLISASIAEAVTPSLRDWRGLCQPPREIEKQRAYTYPRTAPARANTDMAGQPAAMATDAVS</sequence>
<accession>A0A9W8KTN6</accession>
<dbReference type="AlphaFoldDB" id="A0A9W8KTN6"/>
<reference evidence="2" key="1">
    <citation type="submission" date="2022-07" db="EMBL/GenBank/DDBJ databases">
        <title>Phylogenomic reconstructions and comparative analyses of Kickxellomycotina fungi.</title>
        <authorList>
            <person name="Reynolds N.K."/>
            <person name="Stajich J.E."/>
            <person name="Barry K."/>
            <person name="Grigoriev I.V."/>
            <person name="Crous P."/>
            <person name="Smith M.E."/>
        </authorList>
    </citation>
    <scope>NUCLEOTIDE SEQUENCE</scope>
    <source>
        <strain evidence="2">NRRL 3115</strain>
    </source>
</reference>
<proteinExistence type="predicted"/>
<protein>
    <submittedName>
        <fullName evidence="2">Uncharacterized protein</fullName>
    </submittedName>
</protein>
<dbReference type="Proteomes" id="UP001151518">
    <property type="component" value="Unassembled WGS sequence"/>
</dbReference>